<evidence type="ECO:0000256" key="1">
    <source>
        <dbReference type="SAM" id="Phobius"/>
    </source>
</evidence>
<evidence type="ECO:0000313" key="2">
    <source>
        <dbReference type="EMBL" id="KPJ69974.1"/>
    </source>
</evidence>
<reference evidence="2 3" key="1">
    <citation type="journal article" date="2015" name="Microbiome">
        <title>Genomic resolution of linkages in carbon, nitrogen, and sulfur cycling among widespread estuary sediment bacteria.</title>
        <authorList>
            <person name="Baker B.J."/>
            <person name="Lazar C.S."/>
            <person name="Teske A.P."/>
            <person name="Dick G.J."/>
        </authorList>
    </citation>
    <scope>NUCLEOTIDE SEQUENCE [LARGE SCALE GENOMIC DNA]</scope>
    <source>
        <strain evidence="2">DG_54_3</strain>
    </source>
</reference>
<dbReference type="Proteomes" id="UP000051861">
    <property type="component" value="Unassembled WGS sequence"/>
</dbReference>
<sequence length="81" mass="9509">MARQLQKELKMTPAWERKKNRAKQILVGFPLTIILVVVNVVLVGWLIHVLHAVFTDALDHMSLYEWTEHLYFLAKNIVEKL</sequence>
<keyword evidence="1" id="KW-0472">Membrane</keyword>
<dbReference type="EMBL" id="LIZX01000010">
    <property type="protein sequence ID" value="KPJ69974.1"/>
    <property type="molecule type" value="Genomic_DNA"/>
</dbReference>
<gene>
    <name evidence="2" type="ORF">AMJ44_01445</name>
</gene>
<name>A0A0S7Y5M6_UNCSA</name>
<organism evidence="2 3">
    <name type="scientific">candidate division WOR-1 bacterium DG_54_3</name>
    <dbReference type="NCBI Taxonomy" id="1703775"/>
    <lineage>
        <taxon>Bacteria</taxon>
        <taxon>Bacillati</taxon>
        <taxon>Saganbacteria</taxon>
    </lineage>
</organism>
<proteinExistence type="predicted"/>
<keyword evidence="1" id="KW-0812">Transmembrane</keyword>
<protein>
    <submittedName>
        <fullName evidence="2">Uncharacterized protein</fullName>
    </submittedName>
</protein>
<keyword evidence="1" id="KW-1133">Transmembrane helix</keyword>
<accession>A0A0S7Y5M6</accession>
<feature type="transmembrane region" description="Helical" evidence="1">
    <location>
        <begin position="25"/>
        <end position="47"/>
    </location>
</feature>
<dbReference type="AlphaFoldDB" id="A0A0S7Y5M6"/>
<comment type="caution">
    <text evidence="2">The sequence shown here is derived from an EMBL/GenBank/DDBJ whole genome shotgun (WGS) entry which is preliminary data.</text>
</comment>
<evidence type="ECO:0000313" key="3">
    <source>
        <dbReference type="Proteomes" id="UP000051861"/>
    </source>
</evidence>